<evidence type="ECO:0000313" key="2">
    <source>
        <dbReference type="EMBL" id="MFC6238544.1"/>
    </source>
</evidence>
<sequence>MPHRDVVVCSFHTPDEYYAGHARELAQQLDSLGVRYELLEVEKREGDDWADITRRKIGFIHGVCQRHPDSMVIWIDVDCRITHLPDYVRDTTADFIGFQRSFRSPMQIGYANRTRFWEPSFWGVAASPLGRKLIDDAYALEQRSDLKATDDYFLEEAWRANAHNLTFQMISSTAIVREDKETGDAGRPPFFVFGSSGNVAEFKGKVVQHGSKKKVGARKKMLAQAKKIEASLPDDARQRLRRLSDTVGITGALTADTVRVIDPVRATCVGDMLSAGMTGDPIAFAAARKKFDNAYIVGPAEDASFEVSEAFLEYAARDSPLSLRLAWWVKPFPGNFGDWLSPLAVASATSANIKFQNVTDATKKPHLVALGSIGRFIKPSSVVVGTGVSTTDLQLATKATYISMRGPIAARVLRASGGPAVTAFGDPGLALSRFVPLERAATNGRVAFVRHFTHRPIPMQLPEHVDELDVRMSRREDIEAFLGNLVQYDYVITSAMHVMIACQSYGIPCGLVTFEGFEDNVHGEGIKYEDYALGADVEVANPQAVPFDLRHSDLSVLVKDIRVSEAKKDEVQEHLRAAVATVLAASSKQKSKV</sequence>
<accession>A0ABW1T222</accession>
<reference evidence="3" key="1">
    <citation type="journal article" date="2019" name="Int. J. Syst. Evol. Microbiol.">
        <title>The Global Catalogue of Microorganisms (GCM) 10K type strain sequencing project: providing services to taxonomists for standard genome sequencing and annotation.</title>
        <authorList>
            <consortium name="The Broad Institute Genomics Platform"/>
            <consortium name="The Broad Institute Genome Sequencing Center for Infectious Disease"/>
            <person name="Wu L."/>
            <person name="Ma J."/>
        </authorList>
    </citation>
    <scope>NUCLEOTIDE SEQUENCE [LARGE SCALE GENOMIC DNA]</scope>
    <source>
        <strain evidence="3">CGMCC 4.7317</strain>
    </source>
</reference>
<protein>
    <submittedName>
        <fullName evidence="2">Polysaccharide pyruvyl transferase family protein</fullName>
    </submittedName>
</protein>
<comment type="caution">
    <text evidence="2">The sequence shown here is derived from an EMBL/GenBank/DDBJ whole genome shotgun (WGS) entry which is preliminary data.</text>
</comment>
<name>A0ABW1T222_9ACTN</name>
<keyword evidence="3" id="KW-1185">Reference proteome</keyword>
<organism evidence="2 3">
    <name type="scientific">Longivirga aurantiaca</name>
    <dbReference type="NCBI Taxonomy" id="1837743"/>
    <lineage>
        <taxon>Bacteria</taxon>
        <taxon>Bacillati</taxon>
        <taxon>Actinomycetota</taxon>
        <taxon>Actinomycetes</taxon>
        <taxon>Sporichthyales</taxon>
        <taxon>Sporichthyaceae</taxon>
        <taxon>Longivirga</taxon>
    </lineage>
</organism>
<proteinExistence type="predicted"/>
<dbReference type="EMBL" id="JBHSTI010000008">
    <property type="protein sequence ID" value="MFC6238544.1"/>
    <property type="molecule type" value="Genomic_DNA"/>
</dbReference>
<evidence type="ECO:0000313" key="3">
    <source>
        <dbReference type="Proteomes" id="UP001596138"/>
    </source>
</evidence>
<keyword evidence="2" id="KW-0808">Transferase</keyword>
<feature type="domain" description="Polysaccharide pyruvyl transferase" evidence="1">
    <location>
        <begin position="395"/>
        <end position="509"/>
    </location>
</feature>
<dbReference type="RefSeq" id="WP_386766849.1">
    <property type="nucleotide sequence ID" value="NZ_JBHSTI010000008.1"/>
</dbReference>
<gene>
    <name evidence="2" type="ORF">ACFQGU_11700</name>
</gene>
<dbReference type="GO" id="GO:0016740">
    <property type="term" value="F:transferase activity"/>
    <property type="evidence" value="ECO:0007669"/>
    <property type="project" value="UniProtKB-KW"/>
</dbReference>
<dbReference type="Proteomes" id="UP001596138">
    <property type="component" value="Unassembled WGS sequence"/>
</dbReference>
<dbReference type="InterPro" id="IPR007345">
    <property type="entry name" value="Polysacch_pyruvyl_Trfase"/>
</dbReference>
<dbReference type="Pfam" id="PF04230">
    <property type="entry name" value="PS_pyruv_trans"/>
    <property type="match status" value="1"/>
</dbReference>
<evidence type="ECO:0000259" key="1">
    <source>
        <dbReference type="Pfam" id="PF04230"/>
    </source>
</evidence>